<protein>
    <submittedName>
        <fullName evidence="2">Uncharacterized protein</fullName>
    </submittedName>
</protein>
<gene>
    <name evidence="2" type="ORF">P8C59_000026</name>
</gene>
<organism evidence="2 3">
    <name type="scientific">Phyllachora maydis</name>
    <dbReference type="NCBI Taxonomy" id="1825666"/>
    <lineage>
        <taxon>Eukaryota</taxon>
        <taxon>Fungi</taxon>
        <taxon>Dikarya</taxon>
        <taxon>Ascomycota</taxon>
        <taxon>Pezizomycotina</taxon>
        <taxon>Sordariomycetes</taxon>
        <taxon>Sordariomycetidae</taxon>
        <taxon>Phyllachorales</taxon>
        <taxon>Phyllachoraceae</taxon>
        <taxon>Phyllachora</taxon>
    </lineage>
</organism>
<dbReference type="AlphaFoldDB" id="A0AAD9HV75"/>
<evidence type="ECO:0000313" key="2">
    <source>
        <dbReference type="EMBL" id="KAK2066191.1"/>
    </source>
</evidence>
<feature type="region of interest" description="Disordered" evidence="1">
    <location>
        <begin position="392"/>
        <end position="414"/>
    </location>
</feature>
<sequence length="484" mass="53043">MSRLSCSGTESRRAGITLFAKQPPTYQHNLATTPALDPSSAVDLDPVNLPYPQPQPQAQTSRPPPPPFAWLWRCHHCHVVYRLGCTRRCLECSHDFCSSNDMVDGHGRTTAAVRAAKRQRRHRGGPCKAEFDYVGWAVWGAWRRSVLATQEDAAGVMSTMCSPRRDLLAELDTFALYRSGTADDEEEYLLTPLLSLQWGLVSDSRALDVARRKESMYIARKHDCWVHCDFPSECHHAIYAARIAGRTKSTAGIKGLASRGDVEPTSPPSVDVTVPAPAAGQDMTPGKTKEAGVVAPISKILKRVEFTVEVSEPGVPLPPETSTTAVVAVPVALEAASAIEAGDETSPTSRVPVMPARHRRQASQHTISQHKIAQLTGLELDIFDPLRAPGMGVKRPHSSAGRSLTHADHPSHHGANNVAEGLYDTPQVMDEMDVTDTVDEEDALLDDHNELNTLLKMRSAFMRGQFMIQGKIGKTSLQRLNYKM</sequence>
<feature type="region of interest" description="Disordered" evidence="1">
    <location>
        <begin position="29"/>
        <end position="63"/>
    </location>
</feature>
<comment type="caution">
    <text evidence="2">The sequence shown here is derived from an EMBL/GenBank/DDBJ whole genome shotgun (WGS) entry which is preliminary data.</text>
</comment>
<name>A0AAD9HV75_9PEZI</name>
<dbReference type="Proteomes" id="UP001217918">
    <property type="component" value="Unassembled WGS sequence"/>
</dbReference>
<proteinExistence type="predicted"/>
<feature type="region of interest" description="Disordered" evidence="1">
    <location>
        <begin position="256"/>
        <end position="290"/>
    </location>
</feature>
<feature type="compositionally biased region" description="Low complexity" evidence="1">
    <location>
        <begin position="268"/>
        <end position="278"/>
    </location>
</feature>
<reference evidence="2" key="1">
    <citation type="journal article" date="2023" name="Mol. Plant Microbe Interact.">
        <title>Elucidating the Obligate Nature and Biological Capacity of an Invasive Fungal Corn Pathogen.</title>
        <authorList>
            <person name="MacCready J.S."/>
            <person name="Roggenkamp E.M."/>
            <person name="Gdanetz K."/>
            <person name="Chilvers M.I."/>
        </authorList>
    </citation>
    <scope>NUCLEOTIDE SEQUENCE</scope>
    <source>
        <strain evidence="2">PM02</strain>
    </source>
</reference>
<accession>A0AAD9HV75</accession>
<evidence type="ECO:0000256" key="1">
    <source>
        <dbReference type="SAM" id="MobiDB-lite"/>
    </source>
</evidence>
<evidence type="ECO:0000313" key="3">
    <source>
        <dbReference type="Proteomes" id="UP001217918"/>
    </source>
</evidence>
<dbReference type="EMBL" id="JAQQPM010000001">
    <property type="protein sequence ID" value="KAK2066191.1"/>
    <property type="molecule type" value="Genomic_DNA"/>
</dbReference>
<keyword evidence="3" id="KW-1185">Reference proteome</keyword>